<dbReference type="EMBL" id="FNCS01000001">
    <property type="protein sequence ID" value="SDG17401.1"/>
    <property type="molecule type" value="Genomic_DNA"/>
</dbReference>
<feature type="domain" description="Carbohydrate-binding module family 96" evidence="4">
    <location>
        <begin position="17"/>
        <end position="176"/>
    </location>
</feature>
<dbReference type="STRING" id="440168.SAMN04487974_101274"/>
<dbReference type="SUPFAM" id="SSF49313">
    <property type="entry name" value="Cadherin-like"/>
    <property type="match status" value="2"/>
</dbReference>
<protein>
    <recommendedName>
        <fullName evidence="4">Carbohydrate-binding module family 96 domain-containing protein</fullName>
    </recommendedName>
</protein>
<evidence type="ECO:0000313" key="6">
    <source>
        <dbReference type="Proteomes" id="UP000199495"/>
    </source>
</evidence>
<organism evidence="5 6">
    <name type="scientific">Pelagibacterium luteolum</name>
    <dbReference type="NCBI Taxonomy" id="440168"/>
    <lineage>
        <taxon>Bacteria</taxon>
        <taxon>Pseudomonadati</taxon>
        <taxon>Pseudomonadota</taxon>
        <taxon>Alphaproteobacteria</taxon>
        <taxon>Hyphomicrobiales</taxon>
        <taxon>Devosiaceae</taxon>
        <taxon>Pelagibacterium</taxon>
    </lineage>
</organism>
<evidence type="ECO:0000256" key="3">
    <source>
        <dbReference type="ARBA" id="ARBA00022729"/>
    </source>
</evidence>
<dbReference type="Proteomes" id="UP000199495">
    <property type="component" value="Unassembled WGS sequence"/>
</dbReference>
<accession>A0A1G7S357</accession>
<reference evidence="5 6" key="1">
    <citation type="submission" date="2016-10" db="EMBL/GenBank/DDBJ databases">
        <authorList>
            <person name="de Groot N.N."/>
        </authorList>
    </citation>
    <scope>NUCLEOTIDE SEQUENCE [LARGE SCALE GENOMIC DNA]</scope>
    <source>
        <strain evidence="5 6">CGMCC 1.10267</strain>
    </source>
</reference>
<dbReference type="InterPro" id="IPR015919">
    <property type="entry name" value="Cadherin-like_sf"/>
</dbReference>
<dbReference type="NCBIfam" id="NF012211">
    <property type="entry name" value="tand_rpt_95"/>
    <property type="match status" value="10"/>
</dbReference>
<dbReference type="RefSeq" id="WP_143009283.1">
    <property type="nucleotide sequence ID" value="NZ_FNCS01000001.1"/>
</dbReference>
<keyword evidence="3" id="KW-0732">Signal</keyword>
<evidence type="ECO:0000256" key="1">
    <source>
        <dbReference type="ARBA" id="ARBA00004613"/>
    </source>
</evidence>
<dbReference type="OrthoDB" id="8143322at2"/>
<keyword evidence="2" id="KW-0964">Secreted</keyword>
<dbReference type="GO" id="GO:0005509">
    <property type="term" value="F:calcium ion binding"/>
    <property type="evidence" value="ECO:0007669"/>
    <property type="project" value="InterPro"/>
</dbReference>
<keyword evidence="6" id="KW-1185">Reference proteome</keyword>
<evidence type="ECO:0000259" key="4">
    <source>
        <dbReference type="Pfam" id="PF24517"/>
    </source>
</evidence>
<evidence type="ECO:0000313" key="5">
    <source>
        <dbReference type="EMBL" id="SDG17401.1"/>
    </source>
</evidence>
<dbReference type="Pfam" id="PF24517">
    <property type="entry name" value="CBM96"/>
    <property type="match status" value="1"/>
</dbReference>
<comment type="subcellular location">
    <subcellularLocation>
        <location evidence="1">Secreted</location>
    </subcellularLocation>
</comment>
<evidence type="ECO:0000256" key="2">
    <source>
        <dbReference type="ARBA" id="ARBA00022525"/>
    </source>
</evidence>
<dbReference type="InterPro" id="IPR055372">
    <property type="entry name" value="CBM96"/>
</dbReference>
<gene>
    <name evidence="5" type="ORF">SAMN04487974_101274</name>
</gene>
<dbReference type="GO" id="GO:0005576">
    <property type="term" value="C:extracellular region"/>
    <property type="evidence" value="ECO:0007669"/>
    <property type="project" value="UniProtKB-SubCell"/>
</dbReference>
<dbReference type="PANTHER" id="PTHR34720">
    <property type="entry name" value="MICROCYSTIN DEPENDENT PROTEIN"/>
    <property type="match status" value="1"/>
</dbReference>
<dbReference type="Gene3D" id="2.60.40.2810">
    <property type="match status" value="10"/>
</dbReference>
<name>A0A1G7S357_9HYPH</name>
<dbReference type="PANTHER" id="PTHR34720:SF9">
    <property type="entry name" value="BLR4714 PROTEIN"/>
    <property type="match status" value="1"/>
</dbReference>
<sequence length="1716" mass="174080">MQEFETTFRQGVNGYASTVDTQLLQANTGANHANTAVLGVDRNSHVQVLLRFDDLFGNAVSQVPAGAEILSATLTLHTTNTGDGATLHRMLTNWSGNSTWSSTGSGIQTNGVEALAAADVNTGSTNLGASNFDVTASVQAWAGGQANLGWVFVSLGTNGWDFYSAQGATPPQLTIRYRIEGEPNTAPVANPDTVVVDEDGSATVNVLANDADADGDTLVVSGVGTPANGVAVLNGNGTITYTPHANFFGNDSFSYTLSDGKGGQSTGQVSVTVNPVNDAPVATGDTASVNEGGNVVVTVLSNDSDIDGDALSVSGVGTPSNGTAVINSNGTITYTPNAGYTGPDSFSYTINDGKGGTATASVAVTVHPVNDAPVATGDSVSVNEDGAVAIAVLANDSDPDGDVLTVTGVGTPAHGLAIINSNGTITYTPNANYHGPDSFTYTISDGKGGQATASVSVTVNSVNDVPVADADAASVIEGGSVTVNVLSNDSDADGDALSVIGVGTPANGNAVLNGNGTITYTPNAGYTGPDGFSYTISDGKGGQATANVAITVNSDTPNTVPVATSDDTSVLVDGSVTVKVLANDYDLDGDSLAIISVSGPASGFAVVNPNGTITYTPNAGYSGPDSFTYTVADGKGGTAVGSVNVNVVEPVSGDVEHQVTFRQGVNGYSGTVDTQILQSNTGANHANTAVIGVDRGTDVQVLLRFNDLFGNGAFQVPPGSEILSATLTLQTTNTGNGATLHRMLTNWSDTSTWASIVSGVQTNGVEALTAADVRTGATNLGASSYDVTASVQAWAGGQANLGWVFVSLGTNGWDFYSAQGSIPPQLTITYRAPGGQENVAPTAAIDAGVVNEDGSVVINPLANDTDPDGGTLTIVGIGTPTNGVAVLNSNGTVTYTPNANYNGPDSFSYTISDGQGGTASGTITIVVKPVNDAPVAAGDGAVVTQGGLVVVDVLANDSDVDGDALSVIGVGTPAHGIAVINSDGTVTYTPAGGYSGSDSFSYTISDGKGGEATGTAAVTVNASVPVNTPPVANPDSISVNEDGSVVISVLANDTDANGHALTVTGVGTPGHGTVVINGNGTITYTPTANYHGPDSFTYTISDGHGGAATGAVSITVNPVNDAPVANADTIAVNEDAAVVISVLANDTDIDGDTLTVIGVGAPAHGSAVVNSNGTITYTPSTNYNGADSFTYTISDGKGGQATGTVNVTVNPINDAPVANADSAFVQVGASVVVPVLLNDVDVDGDALTVTGFAVAPQHGTAVVNGNGTVTYTPSAGYVGVDAFIYTISDGKGGSASATVTVNVTEQPDDPLHASYIATAISGSTSARHLEHSNSTKSFYFAGAWWAILPNSANWSIHKFNGTTPDEGQLGGWTIKSTALFASNSSNRADLAWDPVTETLYVMQYNNGTPRLFALDYAAGTDSWVVGSNIVLAGSGGVLSGSQWTSNIEMRLSIDQNGVPVVSAIGASGSSAGLHLGFATSSNLSTWGQVLLDATTDRSGGSNGDSKADIVFFTQGGANKIAVIYSRDGAGSDNDWSIVWRDTPQSAADYVNGWQKEVITDDVNIDNHMAAVSDGTTIYAVIKDDDNSLWLLKGHPGNWDAPLLIVEGGAHDPSRPGIVLDHTNDRLFIYYQESTSDPEGAVFLKVTDADNPTFDSDDIGMMILQGTNASHDMLDPQRPAHAVGTDTGNEFIILAKNQQTNTIWYNDVDLGFEYSIA</sequence>
<dbReference type="Pfam" id="PF17963">
    <property type="entry name" value="Big_9"/>
    <property type="match status" value="10"/>
</dbReference>
<proteinExistence type="predicted"/>
<dbReference type="GO" id="GO:0016020">
    <property type="term" value="C:membrane"/>
    <property type="evidence" value="ECO:0007669"/>
    <property type="project" value="InterPro"/>
</dbReference>